<dbReference type="InterPro" id="IPR036866">
    <property type="entry name" value="RibonucZ/Hydroxyglut_hydro"/>
</dbReference>
<dbReference type="CDD" id="cd07724">
    <property type="entry name" value="POD-like_MBL-fold"/>
    <property type="match status" value="1"/>
</dbReference>
<dbReference type="FunFam" id="3.40.250.10:FF:000049">
    <property type="entry name" value="Phage shock protein E"/>
    <property type="match status" value="1"/>
</dbReference>
<evidence type="ECO:0000259" key="2">
    <source>
        <dbReference type="PROSITE" id="PS50206"/>
    </source>
</evidence>
<keyword evidence="1" id="KW-0479">Metal-binding</keyword>
<dbReference type="GO" id="GO:0050313">
    <property type="term" value="F:sulfur dioxygenase activity"/>
    <property type="evidence" value="ECO:0007669"/>
    <property type="project" value="InterPro"/>
</dbReference>
<dbReference type="InterPro" id="IPR044528">
    <property type="entry name" value="POD-like_MBL-fold"/>
</dbReference>
<dbReference type="InterPro" id="IPR051682">
    <property type="entry name" value="Mito_Persulfide_Diox"/>
</dbReference>
<dbReference type="Gene3D" id="3.40.250.10">
    <property type="entry name" value="Rhodanese-like domain"/>
    <property type="match status" value="2"/>
</dbReference>
<organism evidence="3 4">
    <name type="scientific">Gimesia panareensis</name>
    <dbReference type="NCBI Taxonomy" id="2527978"/>
    <lineage>
        <taxon>Bacteria</taxon>
        <taxon>Pseudomonadati</taxon>
        <taxon>Planctomycetota</taxon>
        <taxon>Planctomycetia</taxon>
        <taxon>Planctomycetales</taxon>
        <taxon>Planctomycetaceae</taxon>
        <taxon>Gimesia</taxon>
    </lineage>
</organism>
<protein>
    <submittedName>
        <fullName evidence="3">Putative polyketide biosynthesis zinc-dependent hydrolase BaeB</fullName>
        <ecNumber evidence="3">3.-.-.-</ecNumber>
    </submittedName>
</protein>
<accession>A0A517Q4E1</accession>
<dbReference type="Gene3D" id="3.60.15.10">
    <property type="entry name" value="Ribonuclease Z/Hydroxyacylglutathione hydrolase-like"/>
    <property type="match status" value="1"/>
</dbReference>
<dbReference type="PANTHER" id="PTHR43084">
    <property type="entry name" value="PERSULFIDE DIOXYGENASE ETHE1"/>
    <property type="match status" value="1"/>
</dbReference>
<dbReference type="PANTHER" id="PTHR43084:SF1">
    <property type="entry name" value="PERSULFIDE DIOXYGENASE ETHE1, MITOCHONDRIAL"/>
    <property type="match status" value="1"/>
</dbReference>
<dbReference type="CDD" id="cd00158">
    <property type="entry name" value="RHOD"/>
    <property type="match status" value="1"/>
</dbReference>
<dbReference type="InterPro" id="IPR001763">
    <property type="entry name" value="Rhodanese-like_dom"/>
</dbReference>
<dbReference type="Proteomes" id="UP000315647">
    <property type="component" value="Chromosome"/>
</dbReference>
<dbReference type="SUPFAM" id="SSF52821">
    <property type="entry name" value="Rhodanese/Cell cycle control phosphatase"/>
    <property type="match status" value="2"/>
</dbReference>
<evidence type="ECO:0000313" key="3">
    <source>
        <dbReference type="EMBL" id="QDT26469.1"/>
    </source>
</evidence>
<dbReference type="SMART" id="SM00450">
    <property type="entry name" value="RHOD"/>
    <property type="match status" value="2"/>
</dbReference>
<dbReference type="FunFam" id="3.60.15.10:FF:000030">
    <property type="entry name" value="Metallo-beta-lactamase family protein"/>
    <property type="match status" value="1"/>
</dbReference>
<dbReference type="SMART" id="SM00849">
    <property type="entry name" value="Lactamase_B"/>
    <property type="match status" value="1"/>
</dbReference>
<feature type="domain" description="Rhodanese" evidence="2">
    <location>
        <begin position="379"/>
        <end position="466"/>
    </location>
</feature>
<sequence>MLLKYFYDQKLAHASYLVGCQKTKEAIVVDPGRDVEQYLEMAQREGVNLIGVAETHIHADYVSGARELADRVGAKLYVSDAGPAEWKYEYAAQYDTQLLKEGDTFQVGKIRFDVLHTPGHTPESISFLLTDQGGGADEPMGIFTGDFVFVGSIGRPDLLEEAAGIQGSAAVGAQQLYHSAQRFKELPDYLQVWPAHGAGSACGKGLGAIPSSTVGYEKRFNPALQFEDETEFVNYILADQPEAPRYFAVMKRVNKEGPLVLGKVSLPKPLPEVQESLVSSSATVIDLSPSTEFAQAHVPGTINIPLSVLAAWAGWLVDYDQPVYLITEAADLPEAYRVLHKIGVDRIAGWFERSAVTRSGDATQSYHAKTPNELAPQIESGAVTLFDVRSDAEWNEGHIPQAEHRFLGHFPDMLSTLESHQPIVVQCRSGARSAIAASLLQAAGIDVINLAGGYQAWETAELPTTVNGNPVSCATNPSGSCS</sequence>
<dbReference type="PROSITE" id="PS50206">
    <property type="entry name" value="RHODANESE_3"/>
    <property type="match status" value="2"/>
</dbReference>
<proteinExistence type="predicted"/>
<dbReference type="InterPro" id="IPR036873">
    <property type="entry name" value="Rhodanese-like_dom_sf"/>
</dbReference>
<dbReference type="GO" id="GO:0016787">
    <property type="term" value="F:hydrolase activity"/>
    <property type="evidence" value="ECO:0007669"/>
    <property type="project" value="UniProtKB-KW"/>
</dbReference>
<dbReference type="EC" id="3.-.-.-" evidence="3"/>
<dbReference type="GO" id="GO:0006749">
    <property type="term" value="P:glutathione metabolic process"/>
    <property type="evidence" value="ECO:0007669"/>
    <property type="project" value="InterPro"/>
</dbReference>
<feature type="domain" description="Rhodanese" evidence="2">
    <location>
        <begin position="278"/>
        <end position="352"/>
    </location>
</feature>
<keyword evidence="3" id="KW-0378">Hydrolase</keyword>
<name>A0A517Q4E1_9PLAN</name>
<dbReference type="AlphaFoldDB" id="A0A517Q4E1"/>
<dbReference type="InterPro" id="IPR001279">
    <property type="entry name" value="Metallo-B-lactamas"/>
</dbReference>
<dbReference type="RefSeq" id="WP_145448779.1">
    <property type="nucleotide sequence ID" value="NZ_CP037421.1"/>
</dbReference>
<dbReference type="SUPFAM" id="SSF56281">
    <property type="entry name" value="Metallo-hydrolase/oxidoreductase"/>
    <property type="match status" value="1"/>
</dbReference>
<dbReference type="Pfam" id="PF00581">
    <property type="entry name" value="Rhodanese"/>
    <property type="match status" value="1"/>
</dbReference>
<dbReference type="GO" id="GO:0046872">
    <property type="term" value="F:metal ion binding"/>
    <property type="evidence" value="ECO:0007669"/>
    <property type="project" value="UniProtKB-KW"/>
</dbReference>
<evidence type="ECO:0000313" key="4">
    <source>
        <dbReference type="Proteomes" id="UP000315647"/>
    </source>
</evidence>
<keyword evidence="4" id="KW-1185">Reference proteome</keyword>
<gene>
    <name evidence="3" type="primary">baeB</name>
    <name evidence="3" type="ORF">Enr10x_17730</name>
</gene>
<reference evidence="3 4" key="1">
    <citation type="submission" date="2019-03" db="EMBL/GenBank/DDBJ databases">
        <title>Deep-cultivation of Planctomycetes and their phenomic and genomic characterization uncovers novel biology.</title>
        <authorList>
            <person name="Wiegand S."/>
            <person name="Jogler M."/>
            <person name="Boedeker C."/>
            <person name="Pinto D."/>
            <person name="Vollmers J."/>
            <person name="Rivas-Marin E."/>
            <person name="Kohn T."/>
            <person name="Peeters S.H."/>
            <person name="Heuer A."/>
            <person name="Rast P."/>
            <person name="Oberbeckmann S."/>
            <person name="Bunk B."/>
            <person name="Jeske O."/>
            <person name="Meyerdierks A."/>
            <person name="Storesund J.E."/>
            <person name="Kallscheuer N."/>
            <person name="Luecker S."/>
            <person name="Lage O.M."/>
            <person name="Pohl T."/>
            <person name="Merkel B.J."/>
            <person name="Hornburger P."/>
            <person name="Mueller R.-W."/>
            <person name="Bruemmer F."/>
            <person name="Labrenz M."/>
            <person name="Spormann A.M."/>
            <person name="Op den Camp H."/>
            <person name="Overmann J."/>
            <person name="Amann R."/>
            <person name="Jetten M.S.M."/>
            <person name="Mascher T."/>
            <person name="Medema M.H."/>
            <person name="Devos D.P."/>
            <person name="Kaster A.-K."/>
            <person name="Ovreas L."/>
            <person name="Rohde M."/>
            <person name="Galperin M.Y."/>
            <person name="Jogler C."/>
        </authorList>
    </citation>
    <scope>NUCLEOTIDE SEQUENCE [LARGE SCALE GENOMIC DNA]</scope>
    <source>
        <strain evidence="3 4">Enr10</strain>
    </source>
</reference>
<dbReference type="EMBL" id="CP037421">
    <property type="protein sequence ID" value="QDT26469.1"/>
    <property type="molecule type" value="Genomic_DNA"/>
</dbReference>
<dbReference type="GO" id="GO:0070813">
    <property type="term" value="P:hydrogen sulfide metabolic process"/>
    <property type="evidence" value="ECO:0007669"/>
    <property type="project" value="TreeGrafter"/>
</dbReference>
<dbReference type="Pfam" id="PF00753">
    <property type="entry name" value="Lactamase_B"/>
    <property type="match status" value="1"/>
</dbReference>
<evidence type="ECO:0000256" key="1">
    <source>
        <dbReference type="ARBA" id="ARBA00022723"/>
    </source>
</evidence>